<evidence type="ECO:0000313" key="2">
    <source>
        <dbReference type="Proteomes" id="UP000284531"/>
    </source>
</evidence>
<comment type="caution">
    <text evidence="1">The sequence shown here is derived from an EMBL/GenBank/DDBJ whole genome shotgun (WGS) entry which is preliminary data.</text>
</comment>
<dbReference type="EMBL" id="RAPQ01000012">
    <property type="protein sequence ID" value="RKD96761.1"/>
    <property type="molecule type" value="Genomic_DNA"/>
</dbReference>
<reference evidence="1 2" key="1">
    <citation type="submission" date="2018-09" db="EMBL/GenBank/DDBJ databases">
        <title>Genomic Encyclopedia of Archaeal and Bacterial Type Strains, Phase II (KMG-II): from individual species to whole genera.</title>
        <authorList>
            <person name="Goeker M."/>
        </authorList>
    </citation>
    <scope>NUCLEOTIDE SEQUENCE [LARGE SCALE GENOMIC DNA]</scope>
    <source>
        <strain evidence="1 2">DSM 21950</strain>
    </source>
</reference>
<protein>
    <submittedName>
        <fullName evidence="1">Uncharacterized protein</fullName>
    </submittedName>
</protein>
<dbReference type="Proteomes" id="UP000284531">
    <property type="component" value="Unassembled WGS sequence"/>
</dbReference>
<keyword evidence="2" id="KW-1185">Reference proteome</keyword>
<organism evidence="1 2">
    <name type="scientific">Marinifilum flexuosum</name>
    <dbReference type="NCBI Taxonomy" id="1117708"/>
    <lineage>
        <taxon>Bacteria</taxon>
        <taxon>Pseudomonadati</taxon>
        <taxon>Bacteroidota</taxon>
        <taxon>Bacteroidia</taxon>
        <taxon>Marinilabiliales</taxon>
        <taxon>Marinifilaceae</taxon>
    </lineage>
</organism>
<dbReference type="AlphaFoldDB" id="A0A419WMS6"/>
<accession>A0A419WMS6</accession>
<evidence type="ECO:0000313" key="1">
    <source>
        <dbReference type="EMBL" id="RKD96761.1"/>
    </source>
</evidence>
<dbReference type="RefSeq" id="WP_120241417.1">
    <property type="nucleotide sequence ID" value="NZ_RAPQ01000012.1"/>
</dbReference>
<sequence length="100" mass="11627">MKKQYYFASIGAEYCYTKEYFIERMKQEGLEEIEVYKAVPDTEKGIFWCKAIQECGVDSSSSCGTKNCEDYEPRNGKNGCCKHYSTRVYRWGEAVKLTLN</sequence>
<proteinExistence type="predicted"/>
<gene>
    <name evidence="1" type="ORF">BXY64_3707</name>
</gene>
<name>A0A419WMS6_9BACT</name>